<dbReference type="PANTHER" id="PTHR30289:SF1">
    <property type="entry name" value="PEBP (PHOSPHATIDYLETHANOLAMINE-BINDING PROTEIN) FAMILY PROTEIN"/>
    <property type="match status" value="1"/>
</dbReference>
<dbReference type="EMBL" id="JALGAR010000004">
    <property type="protein sequence ID" value="MCI4659089.1"/>
    <property type="molecule type" value="Genomic_DNA"/>
</dbReference>
<accession>A0AA41QYB5</accession>
<dbReference type="CDD" id="cd00865">
    <property type="entry name" value="PEBP_bact_arch"/>
    <property type="match status" value="1"/>
</dbReference>
<dbReference type="Proteomes" id="UP001165341">
    <property type="component" value="Unassembled WGS sequence"/>
</dbReference>
<organism evidence="2 3">
    <name type="scientific">Cryobacterium zhongshanensis</name>
    <dbReference type="NCBI Taxonomy" id="2928153"/>
    <lineage>
        <taxon>Bacteria</taxon>
        <taxon>Bacillati</taxon>
        <taxon>Actinomycetota</taxon>
        <taxon>Actinomycetes</taxon>
        <taxon>Micrococcales</taxon>
        <taxon>Microbacteriaceae</taxon>
        <taxon>Cryobacterium</taxon>
    </lineage>
</organism>
<comment type="similarity">
    <text evidence="1">Belongs to the UPF0098 family.</text>
</comment>
<comment type="caution">
    <text evidence="2">The sequence shown here is derived from an EMBL/GenBank/DDBJ whole genome shotgun (WGS) entry which is preliminary data.</text>
</comment>
<keyword evidence="3" id="KW-1185">Reference proteome</keyword>
<evidence type="ECO:0000313" key="3">
    <source>
        <dbReference type="Proteomes" id="UP001165341"/>
    </source>
</evidence>
<dbReference type="Gene3D" id="3.90.280.10">
    <property type="entry name" value="PEBP-like"/>
    <property type="match status" value="1"/>
</dbReference>
<dbReference type="SUPFAM" id="SSF49777">
    <property type="entry name" value="PEBP-like"/>
    <property type="match status" value="1"/>
</dbReference>
<dbReference type="InterPro" id="IPR036610">
    <property type="entry name" value="PEBP-like_sf"/>
</dbReference>
<evidence type="ECO:0000313" key="2">
    <source>
        <dbReference type="EMBL" id="MCI4659089.1"/>
    </source>
</evidence>
<reference evidence="2" key="1">
    <citation type="submission" date="2022-03" db="EMBL/GenBank/DDBJ databases">
        <title>Cryobacterium sp. nov. strain ZS14-85, isolated from Antarctic soil.</title>
        <authorList>
            <person name="Li J."/>
            <person name="Niu G."/>
        </authorList>
    </citation>
    <scope>NUCLEOTIDE SEQUENCE</scope>
    <source>
        <strain evidence="2">ZS14-85</strain>
    </source>
</reference>
<proteinExistence type="inferred from homology"/>
<dbReference type="Pfam" id="PF01161">
    <property type="entry name" value="PBP"/>
    <property type="match status" value="1"/>
</dbReference>
<dbReference type="RefSeq" id="WP_243012705.1">
    <property type="nucleotide sequence ID" value="NZ_JALGAR010000004.1"/>
</dbReference>
<name>A0AA41QYB5_9MICO</name>
<dbReference type="InterPro" id="IPR008914">
    <property type="entry name" value="PEBP"/>
</dbReference>
<protein>
    <submittedName>
        <fullName evidence="2">YbhB/YbcL family Raf kinase inhibitor-like protein</fullName>
    </submittedName>
</protein>
<sequence>MTATDPLAVYGEVPLFTLSSTDVTDGSPLSAAQFAAGAGGLERSPQLSWAGFPAGTKSFAVTLYDPDAPTGSGFWHWAVFNIPASVTSLPAGAGAPGGALLPAGAVTLPNELRLTSFIGASPPPGTGTHRYQFIVHAVDVAALDLDPASTPAVLGFTLRFHTLGRAVIEATGAFGGAALHP</sequence>
<dbReference type="PANTHER" id="PTHR30289">
    <property type="entry name" value="UNCHARACTERIZED PROTEIN YBCL-RELATED"/>
    <property type="match status" value="1"/>
</dbReference>
<evidence type="ECO:0000256" key="1">
    <source>
        <dbReference type="ARBA" id="ARBA00007120"/>
    </source>
</evidence>
<dbReference type="AlphaFoldDB" id="A0AA41QYB5"/>
<dbReference type="InterPro" id="IPR005247">
    <property type="entry name" value="YbhB_YbcL/LppC-like"/>
</dbReference>
<gene>
    <name evidence="2" type="ORF">MQH31_14865</name>
</gene>
<dbReference type="NCBIfam" id="TIGR00481">
    <property type="entry name" value="YbhB/YbcL family Raf kinase inhibitor-like protein"/>
    <property type="match status" value="1"/>
</dbReference>